<comment type="caution">
    <text evidence="1">The sequence shown here is derived from an EMBL/GenBank/DDBJ whole genome shotgun (WGS) entry which is preliminary data.</text>
</comment>
<sequence>MARRDPATGMPVCSTCERIGHPLCGLKYWITLRAAWLRLPEQVVAEEPRSFEDPRFSLVA</sequence>
<keyword evidence="2" id="KW-1185">Reference proteome</keyword>
<gene>
    <name evidence="1" type="ORF">EVOR1521_LOCUS23599</name>
</gene>
<evidence type="ECO:0000313" key="1">
    <source>
        <dbReference type="EMBL" id="CAJ1400213.1"/>
    </source>
</evidence>
<dbReference type="Proteomes" id="UP001178507">
    <property type="component" value="Unassembled WGS sequence"/>
</dbReference>
<name>A0AA36J828_9DINO</name>
<accession>A0AA36J828</accession>
<evidence type="ECO:0000313" key="2">
    <source>
        <dbReference type="Proteomes" id="UP001178507"/>
    </source>
</evidence>
<organism evidence="1 2">
    <name type="scientific">Effrenium voratum</name>
    <dbReference type="NCBI Taxonomy" id="2562239"/>
    <lineage>
        <taxon>Eukaryota</taxon>
        <taxon>Sar</taxon>
        <taxon>Alveolata</taxon>
        <taxon>Dinophyceae</taxon>
        <taxon>Suessiales</taxon>
        <taxon>Symbiodiniaceae</taxon>
        <taxon>Effrenium</taxon>
    </lineage>
</organism>
<proteinExistence type="predicted"/>
<dbReference type="EMBL" id="CAUJNA010003363">
    <property type="protein sequence ID" value="CAJ1400213.1"/>
    <property type="molecule type" value="Genomic_DNA"/>
</dbReference>
<protein>
    <submittedName>
        <fullName evidence="1">Uncharacterized protein</fullName>
    </submittedName>
</protein>
<reference evidence="1" key="1">
    <citation type="submission" date="2023-08" db="EMBL/GenBank/DDBJ databases">
        <authorList>
            <person name="Chen Y."/>
            <person name="Shah S."/>
            <person name="Dougan E. K."/>
            <person name="Thang M."/>
            <person name="Chan C."/>
        </authorList>
    </citation>
    <scope>NUCLEOTIDE SEQUENCE</scope>
</reference>
<dbReference type="AlphaFoldDB" id="A0AA36J828"/>